<dbReference type="EMBL" id="BPUS01000015">
    <property type="protein sequence ID" value="GJH28418.1"/>
    <property type="molecule type" value="Genomic_DNA"/>
</dbReference>
<evidence type="ECO:0000256" key="1">
    <source>
        <dbReference type="ARBA" id="ARBA00004418"/>
    </source>
</evidence>
<dbReference type="PANTHER" id="PTHR48267:SF1">
    <property type="entry name" value="BILIRUBIN OXIDASE"/>
    <property type="match status" value="1"/>
</dbReference>
<dbReference type="GO" id="GO:0016491">
    <property type="term" value="F:oxidoreductase activity"/>
    <property type="evidence" value="ECO:0007669"/>
    <property type="project" value="UniProtKB-KW"/>
</dbReference>
<feature type="domain" description="Plastocyanin-like" evidence="11">
    <location>
        <begin position="411"/>
        <end position="520"/>
    </location>
</feature>
<dbReference type="AlphaFoldDB" id="A0AA37IFI7"/>
<reference evidence="13" key="1">
    <citation type="submission" date="2022-09" db="EMBL/GenBank/DDBJ databases">
        <title>Isolation and characterization of 3-chlorobenzoate degrading bacteria from soils in Shizuoka.</title>
        <authorList>
            <person name="Ifat A."/>
            <person name="Ogawa N."/>
            <person name="Kimbara K."/>
            <person name="Moriuchi R."/>
            <person name="Dohra H."/>
            <person name="Shintani M."/>
        </authorList>
    </citation>
    <scope>NUCLEOTIDE SEQUENCE</scope>
    <source>
        <strain evidence="13">19CS4-2</strain>
    </source>
</reference>
<evidence type="ECO:0000313" key="13">
    <source>
        <dbReference type="EMBL" id="GJH28418.1"/>
    </source>
</evidence>
<dbReference type="SUPFAM" id="SSF49503">
    <property type="entry name" value="Cupredoxins"/>
    <property type="match status" value="3"/>
</dbReference>
<sequence>MELTMTPMSRRQALQTVAAFGALAALPSWASDARVSLPIPPERRPDAQGVIAFDARSGSRRFLSGRNTPTYGYDGDFLGPALRVRRGQAVTIDFTNRLPEATTVHWHGLIIPGDVDGGPHRPVAPGDRWRPTLPIDQPAATLWFHPHFYPTTAAQVIKGLAGLLIVDDEEADRLALPSRWGIDDIPLIIQDRRFRSDGAFFDAMNIITAINGYVGTRPLVNGANYPEARTARGWVRLRVLDGSNARSYRLSASDGRSLFVIGSDGGLLERPVKVNELVLHAGERFELMVDCRSGKPFDLVAQPEGEAVMRLPPFDAPLRLLTIRPTGAEGKGRLPDVLASLPSLPAELPAVSQALVMNMFRDEAGMMPLMKAGLMMGMAMPGPVAPEVVARVTRLIEGEPALPMAEQLALNGVNGKSFALKEPGFTAGRGDLLRWRVSEGNDKMLHPVHIHGCQFRILSENGRPPQPHRAGWKDIAPITNAGVSELLLSFPRPAAADAPYMAHCHILEHEDSGMMAQFTVA</sequence>
<evidence type="ECO:0000259" key="11">
    <source>
        <dbReference type="Pfam" id="PF07731"/>
    </source>
</evidence>
<dbReference type="InterPro" id="IPR011707">
    <property type="entry name" value="Cu-oxidase-like_N"/>
</dbReference>
<evidence type="ECO:0000259" key="12">
    <source>
        <dbReference type="Pfam" id="PF07732"/>
    </source>
</evidence>
<evidence type="ECO:0000256" key="4">
    <source>
        <dbReference type="ARBA" id="ARBA00023002"/>
    </source>
</evidence>
<dbReference type="RefSeq" id="WP_238215311.1">
    <property type="nucleotide sequence ID" value="NZ_BPUS01000015.1"/>
</dbReference>
<comment type="subcellular location">
    <subcellularLocation>
        <location evidence="1">Periplasm</location>
    </subcellularLocation>
</comment>
<evidence type="ECO:0000256" key="3">
    <source>
        <dbReference type="ARBA" id="ARBA00022723"/>
    </source>
</evidence>
<keyword evidence="4" id="KW-0560">Oxidoreductase</keyword>
<dbReference type="InterPro" id="IPR045087">
    <property type="entry name" value="Cu-oxidase_fam"/>
</dbReference>
<comment type="catalytic activity">
    <reaction evidence="9">
        <text>4 Cu(+) + O2 + 4 H(+) = 4 Cu(2+) + 2 H2O</text>
        <dbReference type="Rhea" id="RHEA:30083"/>
        <dbReference type="ChEBI" id="CHEBI:15377"/>
        <dbReference type="ChEBI" id="CHEBI:15378"/>
        <dbReference type="ChEBI" id="CHEBI:15379"/>
        <dbReference type="ChEBI" id="CHEBI:29036"/>
        <dbReference type="ChEBI" id="CHEBI:49552"/>
        <dbReference type="EC" id="1.16.3.4"/>
    </reaction>
    <physiologicalReaction direction="left-to-right" evidence="9">
        <dbReference type="Rhea" id="RHEA:30084"/>
    </physiologicalReaction>
</comment>
<dbReference type="NCBIfam" id="NF008205">
    <property type="entry name" value="PRK10965.1"/>
    <property type="match status" value="1"/>
</dbReference>
<dbReference type="EC" id="1.16.3.4" evidence="5"/>
<dbReference type="CDD" id="cd13867">
    <property type="entry name" value="CuRO_2_CueO_FtsP"/>
    <property type="match status" value="1"/>
</dbReference>
<dbReference type="PROSITE" id="PS00080">
    <property type="entry name" value="MULTICOPPER_OXIDASE2"/>
    <property type="match status" value="1"/>
</dbReference>
<dbReference type="InterPro" id="IPR008972">
    <property type="entry name" value="Cupredoxin"/>
</dbReference>
<evidence type="ECO:0000256" key="7">
    <source>
        <dbReference type="ARBA" id="ARBA00042896"/>
    </source>
</evidence>
<dbReference type="CDD" id="cd13890">
    <property type="entry name" value="CuRO_3_CueO_FtsP"/>
    <property type="match status" value="1"/>
</dbReference>
<evidence type="ECO:0000256" key="10">
    <source>
        <dbReference type="SAM" id="SignalP"/>
    </source>
</evidence>
<organism evidence="13 14">
    <name type="scientific">Caballeronia novacaledonica</name>
    <dbReference type="NCBI Taxonomy" id="1544861"/>
    <lineage>
        <taxon>Bacteria</taxon>
        <taxon>Pseudomonadati</taxon>
        <taxon>Pseudomonadota</taxon>
        <taxon>Betaproteobacteria</taxon>
        <taxon>Burkholderiales</taxon>
        <taxon>Burkholderiaceae</taxon>
        <taxon>Caballeronia</taxon>
    </lineage>
</organism>
<keyword evidence="10" id="KW-0732">Signal</keyword>
<feature type="chain" id="PRO_5041345300" description="Multicopper oxidase CueO" evidence="10">
    <location>
        <begin position="31"/>
        <end position="521"/>
    </location>
</feature>
<comment type="subunit">
    <text evidence="2">Monomer.</text>
</comment>
<dbReference type="Pfam" id="PF07731">
    <property type="entry name" value="Cu-oxidase_2"/>
    <property type="match status" value="1"/>
</dbReference>
<keyword evidence="3" id="KW-0479">Metal-binding</keyword>
<dbReference type="InterPro" id="IPR006311">
    <property type="entry name" value="TAT_signal"/>
</dbReference>
<protein>
    <recommendedName>
        <fullName evidence="6">Multicopper oxidase CueO</fullName>
        <ecNumber evidence="5">1.16.3.4</ecNumber>
    </recommendedName>
    <alternativeName>
        <fullName evidence="7">Copper efflux oxidase</fullName>
    </alternativeName>
    <alternativeName>
        <fullName evidence="8">Cuprous oxidase</fullName>
    </alternativeName>
</protein>
<dbReference type="CDD" id="cd04232">
    <property type="entry name" value="CuRO_1_CueO_FtsP"/>
    <property type="match status" value="1"/>
</dbReference>
<dbReference type="PROSITE" id="PS51318">
    <property type="entry name" value="TAT"/>
    <property type="match status" value="1"/>
</dbReference>
<dbReference type="InterPro" id="IPR002355">
    <property type="entry name" value="Cu_oxidase_Cu_BS"/>
</dbReference>
<dbReference type="PANTHER" id="PTHR48267">
    <property type="entry name" value="CUPREDOXIN SUPERFAMILY PROTEIN"/>
    <property type="match status" value="1"/>
</dbReference>
<proteinExistence type="predicted"/>
<accession>A0AA37IFI7</accession>
<dbReference type="Pfam" id="PF07732">
    <property type="entry name" value="Cu-oxidase_3"/>
    <property type="match status" value="1"/>
</dbReference>
<dbReference type="Proteomes" id="UP001055111">
    <property type="component" value="Unassembled WGS sequence"/>
</dbReference>
<gene>
    <name evidence="13" type="primary">cueO</name>
    <name evidence="13" type="ORF">CBA19CS42_27900</name>
</gene>
<name>A0AA37IFI7_9BURK</name>
<evidence type="ECO:0000256" key="2">
    <source>
        <dbReference type="ARBA" id="ARBA00011245"/>
    </source>
</evidence>
<evidence type="ECO:0000256" key="9">
    <source>
        <dbReference type="ARBA" id="ARBA00048092"/>
    </source>
</evidence>
<feature type="domain" description="Plastocyanin-like" evidence="12">
    <location>
        <begin position="60"/>
        <end position="170"/>
    </location>
</feature>
<evidence type="ECO:0000313" key="14">
    <source>
        <dbReference type="Proteomes" id="UP001055111"/>
    </source>
</evidence>
<dbReference type="GO" id="GO:0005507">
    <property type="term" value="F:copper ion binding"/>
    <property type="evidence" value="ECO:0007669"/>
    <property type="project" value="InterPro"/>
</dbReference>
<feature type="signal peptide" evidence="10">
    <location>
        <begin position="1"/>
        <end position="30"/>
    </location>
</feature>
<evidence type="ECO:0000256" key="8">
    <source>
        <dbReference type="ARBA" id="ARBA00043090"/>
    </source>
</evidence>
<dbReference type="Gene3D" id="2.60.40.420">
    <property type="entry name" value="Cupredoxins - blue copper proteins"/>
    <property type="match status" value="3"/>
</dbReference>
<evidence type="ECO:0000256" key="6">
    <source>
        <dbReference type="ARBA" id="ARBA00041027"/>
    </source>
</evidence>
<dbReference type="InterPro" id="IPR011706">
    <property type="entry name" value="Cu-oxidase_C"/>
</dbReference>
<dbReference type="GO" id="GO:0042597">
    <property type="term" value="C:periplasmic space"/>
    <property type="evidence" value="ECO:0007669"/>
    <property type="project" value="UniProtKB-SubCell"/>
</dbReference>
<evidence type="ECO:0000256" key="5">
    <source>
        <dbReference type="ARBA" id="ARBA00038978"/>
    </source>
</evidence>
<comment type="caution">
    <text evidence="13">The sequence shown here is derived from an EMBL/GenBank/DDBJ whole genome shotgun (WGS) entry which is preliminary data.</text>
</comment>